<dbReference type="PROSITE" id="PS00232">
    <property type="entry name" value="CADHERIN_1"/>
    <property type="match status" value="3"/>
</dbReference>
<reference evidence="16 17" key="1">
    <citation type="journal article" date="2010" name="PLoS Biol.">
        <title>Multi-platform next-generation sequencing of the domestic turkey (Meleagris gallopavo): genome assembly and analysis.</title>
        <authorList>
            <person name="Dalloul R.A."/>
            <person name="Long J.A."/>
            <person name="Zimin A.V."/>
            <person name="Aslam L."/>
            <person name="Beal K."/>
            <person name="Blomberg L.A."/>
            <person name="Bouffard P."/>
            <person name="Burt D.W."/>
            <person name="Crasta O."/>
            <person name="Crooijmans R.P."/>
            <person name="Cooper K."/>
            <person name="Coulombe R.A."/>
            <person name="De S."/>
            <person name="Delany M.E."/>
            <person name="Dodgson J.B."/>
            <person name="Dong J.J."/>
            <person name="Evans C."/>
            <person name="Frederickson K.M."/>
            <person name="Flicek P."/>
            <person name="Florea L."/>
            <person name="Folkerts O."/>
            <person name="Groenen M.A."/>
            <person name="Harkins T.T."/>
            <person name="Herrero J."/>
            <person name="Hoffmann S."/>
            <person name="Megens H.J."/>
            <person name="Jiang A."/>
            <person name="de Jong P."/>
            <person name="Kaiser P."/>
            <person name="Kim H."/>
            <person name="Kim K.W."/>
            <person name="Kim S."/>
            <person name="Langenberger D."/>
            <person name="Lee M.K."/>
            <person name="Lee T."/>
            <person name="Mane S."/>
            <person name="Marcais G."/>
            <person name="Marz M."/>
            <person name="McElroy A.P."/>
            <person name="Modise T."/>
            <person name="Nefedov M."/>
            <person name="Notredame C."/>
            <person name="Paton I.R."/>
            <person name="Payne W.S."/>
            <person name="Pertea G."/>
            <person name="Prickett D."/>
            <person name="Puiu D."/>
            <person name="Qioa D."/>
            <person name="Raineri E."/>
            <person name="Ruffier M."/>
            <person name="Salzberg S.L."/>
            <person name="Schatz M.C."/>
            <person name="Scheuring C."/>
            <person name="Schmidt C.J."/>
            <person name="Schroeder S."/>
            <person name="Searle S.M."/>
            <person name="Smith E.J."/>
            <person name="Smith J."/>
            <person name="Sonstegard T.S."/>
            <person name="Stadler P.F."/>
            <person name="Tafer H."/>
            <person name="Tu Z.J."/>
            <person name="Van Tassell C.P."/>
            <person name="Vilella A.J."/>
            <person name="Williams K.P."/>
            <person name="Yorke J.A."/>
            <person name="Zhang L."/>
            <person name="Zhang H.B."/>
            <person name="Zhang X."/>
            <person name="Zhang Y."/>
            <person name="Reed K.M."/>
        </authorList>
    </citation>
    <scope>NUCLEOTIDE SEQUENCE [LARGE SCALE GENOMIC DNA]</scope>
</reference>
<dbReference type="Pfam" id="PF08266">
    <property type="entry name" value="Cadherin_2"/>
    <property type="match status" value="1"/>
</dbReference>
<evidence type="ECO:0000313" key="17">
    <source>
        <dbReference type="Proteomes" id="UP000001645"/>
    </source>
</evidence>
<dbReference type="FunFam" id="2.60.40.60:FF:000007">
    <property type="entry name" value="Protocadherin alpha 2"/>
    <property type="match status" value="1"/>
</dbReference>
<dbReference type="InterPro" id="IPR050174">
    <property type="entry name" value="Protocadherin/Cadherin-CA"/>
</dbReference>
<dbReference type="PANTHER" id="PTHR24028:SF118">
    <property type="entry name" value="PROTOCADHERIN BETA-1"/>
    <property type="match status" value="1"/>
</dbReference>
<dbReference type="Pfam" id="PF16492">
    <property type="entry name" value="Cadherin_C_2"/>
    <property type="match status" value="1"/>
</dbReference>
<dbReference type="InParanoid" id="H9H1R0"/>
<dbReference type="PROSITE" id="PS50268">
    <property type="entry name" value="CADHERIN_2"/>
    <property type="match status" value="6"/>
</dbReference>
<evidence type="ECO:0000256" key="13">
    <source>
        <dbReference type="SAM" id="Phobius"/>
    </source>
</evidence>
<dbReference type="Ensembl" id="ENSMGAT00000011440.2">
    <property type="protein sequence ID" value="ENSMGAP00000010579.2"/>
    <property type="gene ID" value="ENSMGAG00000010211.3"/>
</dbReference>
<dbReference type="FunFam" id="2.60.40.60:FF:000002">
    <property type="entry name" value="Protocadherin alpha 2"/>
    <property type="match status" value="1"/>
</dbReference>
<evidence type="ECO:0000256" key="6">
    <source>
        <dbReference type="ARBA" id="ARBA00022737"/>
    </source>
</evidence>
<dbReference type="FunFam" id="2.60.40.60:FF:000006">
    <property type="entry name" value="Protocadherin alpha 2"/>
    <property type="match status" value="1"/>
</dbReference>
<feature type="domain" description="Cadherin" evidence="15">
    <location>
        <begin position="456"/>
        <end position="565"/>
    </location>
</feature>
<comment type="function">
    <text evidence="1">Potential calcium-dependent cell-adhesion protein. May be involved in the establishment and maintenance of specific neuronal connections in the brain.</text>
</comment>
<accession>H9H1R0</accession>
<proteinExistence type="predicted"/>
<feature type="domain" description="Cadherin" evidence="15">
    <location>
        <begin position="351"/>
        <end position="455"/>
    </location>
</feature>
<dbReference type="Proteomes" id="UP000001645">
    <property type="component" value="Chromosome 15"/>
</dbReference>
<feature type="signal peptide" evidence="14">
    <location>
        <begin position="1"/>
        <end position="29"/>
    </location>
</feature>
<evidence type="ECO:0000256" key="14">
    <source>
        <dbReference type="SAM" id="SignalP"/>
    </source>
</evidence>
<dbReference type="HOGENOM" id="CLU_558484_0_0_1"/>
<evidence type="ECO:0000256" key="9">
    <source>
        <dbReference type="ARBA" id="ARBA00022989"/>
    </source>
</evidence>
<reference evidence="16" key="3">
    <citation type="submission" date="2025-09" db="UniProtKB">
        <authorList>
            <consortium name="Ensembl"/>
        </authorList>
    </citation>
    <scope>IDENTIFICATION</scope>
</reference>
<keyword evidence="11" id="KW-0325">Glycoprotein</keyword>
<dbReference type="Bgee" id="ENSMGAG00000010211">
    <property type="expression patterns" value="Expressed in brain and 3 other cell types or tissues"/>
</dbReference>
<dbReference type="InterPro" id="IPR002126">
    <property type="entry name" value="Cadherin-like_dom"/>
</dbReference>
<sequence length="820" mass="88061">ELQTPWRCGRRQRALLCCVLVAVWEAAWGQLRYSVPEELPKGSFVGDVAEDLALEMAALHDRGTRILDKGRTQYFHFRLERGNGRLVVAERLDREEICGRSRTCTLAFELLLADPLQFFPIEVSVEDINDHSPVFPEEPVTFEIPERGDPGSRFPVEAAQDLDIGSNDIQAYSIVPENEYFSISYQTHGESNNVLELVLQQPLDREEQPEMDFTLVATDGGSPPRSGSTQIHIIVLDVNDNAPTFTQKLYNAKIFENAPEGSVVLRVVATDADEGINGDISYQFSQAAVQILSAFIIDPSSGEIRITKPLDYEVAQKHEFSVRAVDGGRLSALSKVLVEVVDVNDNAPEIVVSSFNSPIPENAAPGTVVALFDVRDQDSGVNGEISCALEEQLPFSLRPAFKNYYELVTVSALDREKTARYSVIVTAADAGSPRLSSSHTFTVDISDVNDNAPVFNQTSYTMYVHENNVPALLVGAVKATDADAGANGKVSYSLVPAHPPEREPCSCVSVNSESGAVFVLRPLDYEQLRQLEVVVSAADAGSPPLSSTVGVRLLVVDENDNAPLVLHPSAQDGSPPWSEPVPAWAEAGDLVSKVVAVDADSGQNSWLSYRLLRATEPGLFAVGAQSGEVRLRRPPTERDAAKQKLVVLVRDNGRPPLSATAALSVLLLHGSWDAQLPQQSPAAHEEDGALTASLIAALVLVSLLFLVSAAAFAACKACKSKEPSSGHVLYGPSGVQSYVADGAAAGTLPHAYCYELSLTTGSGNSEFKFLKPVLPSLPAQHCSTAVAGDDAEHFPAVPVAAGDADVESPGMQSVGHFNGF</sequence>
<dbReference type="Gene3D" id="2.60.40.60">
    <property type="entry name" value="Cadherins"/>
    <property type="match status" value="6"/>
</dbReference>
<keyword evidence="7 12" id="KW-0106">Calcium</keyword>
<evidence type="ECO:0000259" key="15">
    <source>
        <dbReference type="PROSITE" id="PS50268"/>
    </source>
</evidence>
<dbReference type="PANTHER" id="PTHR24028">
    <property type="entry name" value="CADHERIN-87A"/>
    <property type="match status" value="1"/>
</dbReference>
<dbReference type="InterPro" id="IPR032455">
    <property type="entry name" value="Cadherin_C"/>
</dbReference>
<feature type="domain" description="Cadherin" evidence="15">
    <location>
        <begin position="585"/>
        <end position="683"/>
    </location>
</feature>
<dbReference type="GeneTree" id="ENSGT00940000156683"/>
<evidence type="ECO:0000256" key="10">
    <source>
        <dbReference type="ARBA" id="ARBA00023136"/>
    </source>
</evidence>
<keyword evidence="17" id="KW-1185">Reference proteome</keyword>
<keyword evidence="8" id="KW-0130">Cell adhesion</keyword>
<dbReference type="InterPro" id="IPR020894">
    <property type="entry name" value="Cadherin_CS"/>
</dbReference>
<evidence type="ECO:0000256" key="12">
    <source>
        <dbReference type="PROSITE-ProRule" id="PRU00043"/>
    </source>
</evidence>
<feature type="chain" id="PRO_5032387494" description="Cadherin domain-containing protein" evidence="14">
    <location>
        <begin position="30"/>
        <end position="820"/>
    </location>
</feature>
<dbReference type="FunFam" id="2.60.40.60:FF:000129">
    <property type="entry name" value="protocadherin alpha-C2 isoform X1"/>
    <property type="match status" value="1"/>
</dbReference>
<dbReference type="GO" id="GO:0005509">
    <property type="term" value="F:calcium ion binding"/>
    <property type="evidence" value="ECO:0007669"/>
    <property type="project" value="UniProtKB-UniRule"/>
</dbReference>
<keyword evidence="5 14" id="KW-0732">Signal</keyword>
<feature type="domain" description="Cadherin" evidence="15">
    <location>
        <begin position="136"/>
        <end position="245"/>
    </location>
</feature>
<dbReference type="InterPro" id="IPR013164">
    <property type="entry name" value="Cadherin_N"/>
</dbReference>
<evidence type="ECO:0000256" key="7">
    <source>
        <dbReference type="ARBA" id="ARBA00022837"/>
    </source>
</evidence>
<evidence type="ECO:0000256" key="5">
    <source>
        <dbReference type="ARBA" id="ARBA00022729"/>
    </source>
</evidence>
<reference evidence="16" key="2">
    <citation type="submission" date="2025-08" db="UniProtKB">
        <authorList>
            <consortium name="Ensembl"/>
        </authorList>
    </citation>
    <scope>IDENTIFICATION</scope>
</reference>
<keyword evidence="3" id="KW-1003">Cell membrane</keyword>
<dbReference type="FunFam" id="2.60.40.60:FF:000004">
    <property type="entry name" value="Protocadherin 1 gamma 2"/>
    <property type="match status" value="1"/>
</dbReference>
<keyword evidence="9 13" id="KW-1133">Transmembrane helix</keyword>
<dbReference type="GO" id="GO:0005886">
    <property type="term" value="C:plasma membrane"/>
    <property type="evidence" value="ECO:0007669"/>
    <property type="project" value="UniProtKB-SubCell"/>
</dbReference>
<organism evidence="16 17">
    <name type="scientific">Meleagris gallopavo</name>
    <name type="common">Wild turkey</name>
    <dbReference type="NCBI Taxonomy" id="9103"/>
    <lineage>
        <taxon>Eukaryota</taxon>
        <taxon>Metazoa</taxon>
        <taxon>Chordata</taxon>
        <taxon>Craniata</taxon>
        <taxon>Vertebrata</taxon>
        <taxon>Euteleostomi</taxon>
        <taxon>Archelosauria</taxon>
        <taxon>Archosauria</taxon>
        <taxon>Dinosauria</taxon>
        <taxon>Saurischia</taxon>
        <taxon>Theropoda</taxon>
        <taxon>Coelurosauria</taxon>
        <taxon>Aves</taxon>
        <taxon>Neognathae</taxon>
        <taxon>Galloanserae</taxon>
        <taxon>Galliformes</taxon>
        <taxon>Phasianidae</taxon>
        <taxon>Meleagridinae</taxon>
        <taxon>Meleagris</taxon>
    </lineage>
</organism>
<feature type="domain" description="Cadherin" evidence="15">
    <location>
        <begin position="77"/>
        <end position="135"/>
    </location>
</feature>
<dbReference type="FunFam" id="2.60.40.60:FF:000001">
    <property type="entry name" value="Protocadherin alpha 2"/>
    <property type="match status" value="1"/>
</dbReference>
<name>H9H1R0_MELGA</name>
<dbReference type="CDD" id="cd11304">
    <property type="entry name" value="Cadherin_repeat"/>
    <property type="match status" value="5"/>
</dbReference>
<dbReference type="PRINTS" id="PR00205">
    <property type="entry name" value="CADHERIN"/>
</dbReference>
<evidence type="ECO:0000256" key="11">
    <source>
        <dbReference type="ARBA" id="ARBA00023180"/>
    </source>
</evidence>
<keyword evidence="10 13" id="KW-0472">Membrane</keyword>
<comment type="subcellular location">
    <subcellularLocation>
        <location evidence="2">Cell membrane</location>
        <topology evidence="2">Single-pass type I membrane protein</topology>
    </subcellularLocation>
</comment>
<keyword evidence="4 13" id="KW-0812">Transmembrane</keyword>
<dbReference type="Pfam" id="PF00028">
    <property type="entry name" value="Cadherin"/>
    <property type="match status" value="5"/>
</dbReference>
<evidence type="ECO:0000256" key="1">
    <source>
        <dbReference type="ARBA" id="ARBA00003436"/>
    </source>
</evidence>
<dbReference type="SMART" id="SM00112">
    <property type="entry name" value="CA"/>
    <property type="match status" value="6"/>
</dbReference>
<dbReference type="SUPFAM" id="SSF49313">
    <property type="entry name" value="Cadherin-like"/>
    <property type="match status" value="6"/>
</dbReference>
<dbReference type="GO" id="GO:0007156">
    <property type="term" value="P:homophilic cell adhesion via plasma membrane adhesion molecules"/>
    <property type="evidence" value="ECO:0007669"/>
    <property type="project" value="InterPro"/>
</dbReference>
<keyword evidence="6" id="KW-0677">Repeat</keyword>
<evidence type="ECO:0000256" key="2">
    <source>
        <dbReference type="ARBA" id="ARBA00004251"/>
    </source>
</evidence>
<evidence type="ECO:0000256" key="3">
    <source>
        <dbReference type="ARBA" id="ARBA00022475"/>
    </source>
</evidence>
<protein>
    <recommendedName>
        <fullName evidence="15">Cadherin domain-containing protein</fullName>
    </recommendedName>
</protein>
<feature type="domain" description="Cadherin" evidence="15">
    <location>
        <begin position="246"/>
        <end position="350"/>
    </location>
</feature>
<dbReference type="InterPro" id="IPR015919">
    <property type="entry name" value="Cadherin-like_sf"/>
</dbReference>
<dbReference type="STRING" id="9103.ENSMGAP00000010579"/>
<feature type="transmembrane region" description="Helical" evidence="13">
    <location>
        <begin position="694"/>
        <end position="715"/>
    </location>
</feature>
<evidence type="ECO:0000256" key="4">
    <source>
        <dbReference type="ARBA" id="ARBA00022692"/>
    </source>
</evidence>
<dbReference type="AlphaFoldDB" id="H9H1R0"/>
<evidence type="ECO:0000256" key="8">
    <source>
        <dbReference type="ARBA" id="ARBA00022889"/>
    </source>
</evidence>
<evidence type="ECO:0000313" key="16">
    <source>
        <dbReference type="Ensembl" id="ENSMGAP00000010579.2"/>
    </source>
</evidence>